<sequence>MVFGFVLVWNTPAVFATSQGLNAVGYSIDPNDMPPQRSEELYSSCGTEIENNINRNYDYEQFQQCPDDFFMIHLSGFVTVPPGTSSVVFWLAHDDGATLQVGDQPLNDWWYPTGCSWDIAPEIQVVDPTMPLDVWFYEQGGNSCLMLAWELDGQGLEIVPDGAFTQTPITLPTTTTTEPTTTTTIEPTTTTEVPTTTTIQPTTTTSTEVPTTTTTEPEITTTTTTSTSTTTTTEVATTTTTTTLVSETTSSLPQTSTTVPVTITIPIEPPITIPESTTIPPLEDVAEITDNLIQLSDADFSEGVSDALDNAGSEEELVSLVSSLLSSDLDSERFDAVIESIFSQELTSEGLAAVIETIFDEPISDEQFTSVLLNVLDESATDEEVNAIIAIFDNESITDEQIVLAVEQILESEISDEVAVSLASNADALIAIEGDLAVEIFDAVVQSGLTDSEALLIQAAVSNASEEVREAFEQELNVFAGQFNTYVPTGSNINVATRRVLVAATAVSFMLPAPIPTTRSRRP</sequence>
<evidence type="ECO:0000259" key="2">
    <source>
        <dbReference type="PROSITE" id="PS51820"/>
    </source>
</evidence>
<dbReference type="EMBL" id="LR796931">
    <property type="protein sequence ID" value="CAB4176385.1"/>
    <property type="molecule type" value="Genomic_DNA"/>
</dbReference>
<name>A0A6J5Q4W9_9CAUD</name>
<gene>
    <name evidence="5" type="ORF">UFOVP1219_74</name>
    <name evidence="6" type="ORF">UFOVP1671_49</name>
    <name evidence="7" type="ORF">UFOVP358_58</name>
    <name evidence="3" type="ORF">UFOVP476_46</name>
    <name evidence="4" type="ORF">UFOVP986_29</name>
</gene>
<protein>
    <recommendedName>
        <fullName evidence="2">PA14 domain-containing protein</fullName>
    </recommendedName>
</protein>
<evidence type="ECO:0000313" key="3">
    <source>
        <dbReference type="EMBL" id="CAB4145749.1"/>
    </source>
</evidence>
<evidence type="ECO:0000313" key="4">
    <source>
        <dbReference type="EMBL" id="CAB4176385.1"/>
    </source>
</evidence>
<evidence type="ECO:0000256" key="1">
    <source>
        <dbReference type="SAM" id="MobiDB-lite"/>
    </source>
</evidence>
<feature type="region of interest" description="Disordered" evidence="1">
    <location>
        <begin position="167"/>
        <end position="232"/>
    </location>
</feature>
<evidence type="ECO:0000313" key="5">
    <source>
        <dbReference type="EMBL" id="CAB4191604.1"/>
    </source>
</evidence>
<evidence type="ECO:0000313" key="6">
    <source>
        <dbReference type="EMBL" id="CAB4223345.1"/>
    </source>
</evidence>
<reference evidence="4" key="1">
    <citation type="submission" date="2020-05" db="EMBL/GenBank/DDBJ databases">
        <authorList>
            <person name="Chiriac C."/>
            <person name="Salcher M."/>
            <person name="Ghai R."/>
            <person name="Kavagutti S V."/>
        </authorList>
    </citation>
    <scope>NUCLEOTIDE SEQUENCE</scope>
</reference>
<proteinExistence type="predicted"/>
<dbReference type="InterPro" id="IPR037524">
    <property type="entry name" value="PA14/GLEYA"/>
</dbReference>
<dbReference type="EMBL" id="LR797169">
    <property type="protein sequence ID" value="CAB4191604.1"/>
    <property type="molecule type" value="Genomic_DNA"/>
</dbReference>
<dbReference type="EMBL" id="LR797535">
    <property type="protein sequence ID" value="CAB4223345.1"/>
    <property type="molecule type" value="Genomic_DNA"/>
</dbReference>
<dbReference type="EMBL" id="LR798290">
    <property type="protein sequence ID" value="CAB5220540.1"/>
    <property type="molecule type" value="Genomic_DNA"/>
</dbReference>
<evidence type="ECO:0000313" key="7">
    <source>
        <dbReference type="EMBL" id="CAB5220540.1"/>
    </source>
</evidence>
<feature type="domain" description="PA14" evidence="2">
    <location>
        <begin position="16"/>
        <end position="163"/>
    </location>
</feature>
<dbReference type="PROSITE" id="PS51820">
    <property type="entry name" value="PA14"/>
    <property type="match status" value="1"/>
</dbReference>
<accession>A0A6J5Q4W9</accession>
<organism evidence="4">
    <name type="scientific">uncultured Caudovirales phage</name>
    <dbReference type="NCBI Taxonomy" id="2100421"/>
    <lineage>
        <taxon>Viruses</taxon>
        <taxon>Duplodnaviria</taxon>
        <taxon>Heunggongvirae</taxon>
        <taxon>Uroviricota</taxon>
        <taxon>Caudoviricetes</taxon>
        <taxon>Peduoviridae</taxon>
        <taxon>Maltschvirus</taxon>
        <taxon>Maltschvirus maltsch</taxon>
    </lineage>
</organism>
<dbReference type="SUPFAM" id="SSF56988">
    <property type="entry name" value="Anthrax protective antigen"/>
    <property type="match status" value="1"/>
</dbReference>
<dbReference type="EMBL" id="LR796453">
    <property type="protein sequence ID" value="CAB4145749.1"/>
    <property type="molecule type" value="Genomic_DNA"/>
</dbReference>